<accession>A0AAC9LJF5</accession>
<dbReference type="EMBL" id="CP016076">
    <property type="protein sequence ID" value="APU17777.1"/>
    <property type="molecule type" value="Genomic_DNA"/>
</dbReference>
<dbReference type="Pfam" id="PF01370">
    <property type="entry name" value="Epimerase"/>
    <property type="match status" value="1"/>
</dbReference>
<evidence type="ECO:0000259" key="1">
    <source>
        <dbReference type="Pfam" id="PF01370"/>
    </source>
</evidence>
<protein>
    <submittedName>
        <fullName evidence="2">Nucleoside-diphosphate-sugar epimerase</fullName>
    </submittedName>
</protein>
<dbReference type="InterPro" id="IPR001509">
    <property type="entry name" value="Epimerase_deHydtase"/>
</dbReference>
<dbReference type="SUPFAM" id="SSF51735">
    <property type="entry name" value="NAD(P)-binding Rossmann-fold domains"/>
    <property type="match status" value="1"/>
</dbReference>
<feature type="domain" description="NAD-dependent epimerase/dehydratase" evidence="1">
    <location>
        <begin position="8"/>
        <end position="216"/>
    </location>
</feature>
<organism evidence="2 3">
    <name type="scientific">Actinoalloteichus fjordicus</name>
    <dbReference type="NCBI Taxonomy" id="1612552"/>
    <lineage>
        <taxon>Bacteria</taxon>
        <taxon>Bacillati</taxon>
        <taxon>Actinomycetota</taxon>
        <taxon>Actinomycetes</taxon>
        <taxon>Pseudonocardiales</taxon>
        <taxon>Pseudonocardiaceae</taxon>
        <taxon>Actinoalloteichus</taxon>
    </lineage>
</organism>
<dbReference type="PANTHER" id="PTHR48079">
    <property type="entry name" value="PROTEIN YEEZ"/>
    <property type="match status" value="1"/>
</dbReference>
<reference evidence="3" key="1">
    <citation type="submission" date="2016-06" db="EMBL/GenBank/DDBJ databases">
        <title>Complete genome sequence of Actinoalloteichus fjordicus DSM 46855 (=ADI127-17), type strain of the new species Actinoalloteichus fjordicus.</title>
        <authorList>
            <person name="Ruckert C."/>
            <person name="Nouioui I."/>
            <person name="Willmese J."/>
            <person name="van Wezel G."/>
            <person name="Klenk H.-P."/>
            <person name="Kalinowski J."/>
            <person name="Zotchev S.B."/>
        </authorList>
    </citation>
    <scope>NUCLEOTIDE SEQUENCE [LARGE SCALE GENOMIC DNA]</scope>
    <source>
        <strain evidence="3">ADI127-7</strain>
    </source>
</reference>
<name>A0AAC9LJF5_9PSEU</name>
<keyword evidence="3" id="KW-1185">Reference proteome</keyword>
<dbReference type="InterPro" id="IPR036291">
    <property type="entry name" value="NAD(P)-bd_dom_sf"/>
</dbReference>
<dbReference type="InterPro" id="IPR051783">
    <property type="entry name" value="NAD(P)-dependent_oxidoreduct"/>
</dbReference>
<dbReference type="PANTHER" id="PTHR48079:SF6">
    <property type="entry name" value="NAD(P)-BINDING DOMAIN-CONTAINING PROTEIN-RELATED"/>
    <property type="match status" value="1"/>
</dbReference>
<evidence type="ECO:0000313" key="2">
    <source>
        <dbReference type="EMBL" id="APU17777.1"/>
    </source>
</evidence>
<dbReference type="Gene3D" id="3.40.50.720">
    <property type="entry name" value="NAD(P)-binding Rossmann-like Domain"/>
    <property type="match status" value="1"/>
</dbReference>
<dbReference type="GO" id="GO:0005737">
    <property type="term" value="C:cytoplasm"/>
    <property type="evidence" value="ECO:0007669"/>
    <property type="project" value="TreeGrafter"/>
</dbReference>
<dbReference type="KEGG" id="acad:UA74_28920"/>
<dbReference type="GO" id="GO:0004029">
    <property type="term" value="F:aldehyde dehydrogenase (NAD+) activity"/>
    <property type="evidence" value="ECO:0007669"/>
    <property type="project" value="TreeGrafter"/>
</dbReference>
<gene>
    <name evidence="2" type="ORF">UA74_28920</name>
</gene>
<evidence type="ECO:0000313" key="3">
    <source>
        <dbReference type="Proteomes" id="UP000185511"/>
    </source>
</evidence>
<proteinExistence type="predicted"/>
<dbReference type="Proteomes" id="UP000185511">
    <property type="component" value="Chromosome"/>
</dbReference>
<sequence>MGVFVADVFVTGVTGYIGGSIAVGLLAAGHQVTGLTRDPAKDEALRALGVVPVHGKLDDLDLLRAQAARADAVVNAASSDHRQAVDALVEGLAGSDRPLLHTSGTSVVSDQAGGEASDRVFTEATEYQPVPDKVARVELDRAVVSAAERGVRSVVLCNSLIYGTGRGLRPDSLQVPELIRQARESGIARHVGAGANVWSTVHIDDLVALYLAALGSAPAGSFFYVENGEVSFAALTAAIAESLGLGEPESWDEDSAAAEWGEEVARHALASNSRVRSDLARTVLGWRPRHSSVLDWIRTESTRPSAGQPAANR</sequence>
<dbReference type="AlphaFoldDB" id="A0AAC9LJF5"/>